<keyword evidence="1" id="KW-1133">Transmembrane helix</keyword>
<evidence type="ECO:0000256" key="1">
    <source>
        <dbReference type="SAM" id="Phobius"/>
    </source>
</evidence>
<keyword evidence="1" id="KW-0812">Transmembrane</keyword>
<dbReference type="Pfam" id="PF19610">
    <property type="entry name" value="DUF6115"/>
    <property type="match status" value="1"/>
</dbReference>
<reference evidence="2 3" key="1">
    <citation type="submission" date="2016-11" db="EMBL/GenBank/DDBJ databases">
        <authorList>
            <person name="Jaros S."/>
            <person name="Januszkiewicz K."/>
            <person name="Wedrychowicz H."/>
        </authorList>
    </citation>
    <scope>NUCLEOTIDE SEQUENCE [LARGE SCALE GENOMIC DNA]</scope>
    <source>
        <strain evidence="2 3">DSM 13106</strain>
    </source>
</reference>
<keyword evidence="3" id="KW-1185">Reference proteome</keyword>
<accession>A0A1M5XJ99</accession>
<proteinExistence type="predicted"/>
<name>A0A1M5XJ99_9FIRM</name>
<dbReference type="OrthoDB" id="1708317at2"/>
<protein>
    <submittedName>
        <fullName evidence="2">Uncharacterized protein</fullName>
    </submittedName>
</protein>
<organism evidence="2 3">
    <name type="scientific">Sporanaerobacter acetigenes DSM 13106</name>
    <dbReference type="NCBI Taxonomy" id="1123281"/>
    <lineage>
        <taxon>Bacteria</taxon>
        <taxon>Bacillati</taxon>
        <taxon>Bacillota</taxon>
        <taxon>Tissierellia</taxon>
        <taxon>Tissierellales</taxon>
        <taxon>Sporanaerobacteraceae</taxon>
        <taxon>Sporanaerobacter</taxon>
    </lineage>
</organism>
<dbReference type="RefSeq" id="WP_072744353.1">
    <property type="nucleotide sequence ID" value="NZ_FQXR01000007.1"/>
</dbReference>
<evidence type="ECO:0000313" key="2">
    <source>
        <dbReference type="EMBL" id="SHH99702.1"/>
    </source>
</evidence>
<dbReference type="AlphaFoldDB" id="A0A1M5XJ99"/>
<gene>
    <name evidence="2" type="ORF">SAMN02745180_01682</name>
</gene>
<dbReference type="InterPro" id="IPR046118">
    <property type="entry name" value="DUF6115"/>
</dbReference>
<evidence type="ECO:0000313" key="3">
    <source>
        <dbReference type="Proteomes" id="UP000184389"/>
    </source>
</evidence>
<keyword evidence="1" id="KW-0472">Membrane</keyword>
<sequence length="147" mass="17190">MIYRILLIIGIFLVIISLIYIKKINKSEEERYNEIVGMYSDINEYRRCSTELMDNIESLVDSTIVKINNNSEKVKYIDIDDHEVEEKNKINLFNVSDKFNNNEDLTEKVLTLNGIGLNNKEIAQKLGRGVREIDIILNMNENNKYVK</sequence>
<feature type="transmembrane region" description="Helical" evidence="1">
    <location>
        <begin position="6"/>
        <end position="21"/>
    </location>
</feature>
<dbReference type="STRING" id="1123281.SAMN02745180_01682"/>
<dbReference type="EMBL" id="FQXR01000007">
    <property type="protein sequence ID" value="SHH99702.1"/>
    <property type="molecule type" value="Genomic_DNA"/>
</dbReference>
<dbReference type="Proteomes" id="UP000184389">
    <property type="component" value="Unassembled WGS sequence"/>
</dbReference>